<keyword evidence="3" id="KW-1185">Reference proteome</keyword>
<keyword evidence="1" id="KW-0472">Membrane</keyword>
<name>C8PFJ2_9BACT</name>
<dbReference type="AlphaFoldDB" id="C8PFJ2"/>
<dbReference type="Proteomes" id="UP000005709">
    <property type="component" value="Unassembled WGS sequence"/>
</dbReference>
<gene>
    <name evidence="2" type="ORF">CAMGR0001_2150</name>
</gene>
<proteinExistence type="predicted"/>
<reference evidence="2 3" key="1">
    <citation type="submission" date="2009-07" db="EMBL/GenBank/DDBJ databases">
        <authorList>
            <person name="Madupu R."/>
            <person name="Sebastian Y."/>
            <person name="Durkin A.S."/>
            <person name="Torralba M."/>
            <person name="Methe B."/>
            <person name="Sutton G.G."/>
            <person name="Strausberg R.L."/>
            <person name="Nelson K.E."/>
        </authorList>
    </citation>
    <scope>NUCLEOTIDE SEQUENCE [LARGE SCALE GENOMIC DNA]</scope>
    <source>
        <strain evidence="2 3">RM3268</strain>
    </source>
</reference>
<evidence type="ECO:0000313" key="3">
    <source>
        <dbReference type="Proteomes" id="UP000005709"/>
    </source>
</evidence>
<protein>
    <submittedName>
        <fullName evidence="2">Uncharacterized protein</fullName>
    </submittedName>
</protein>
<accession>C8PFJ2</accession>
<feature type="transmembrane region" description="Helical" evidence="1">
    <location>
        <begin position="14"/>
        <end position="32"/>
    </location>
</feature>
<evidence type="ECO:0000256" key="1">
    <source>
        <dbReference type="SAM" id="Phobius"/>
    </source>
</evidence>
<sequence length="81" mass="8820">MFADIGIGDRTKKIVWHGIKLSIAIIILSFLYPSKNTLYIAASAKAGQIGIEKLQGSDTFSKALKLLDKKLDEALAEEKNG</sequence>
<keyword evidence="1" id="KW-1133">Transmembrane helix</keyword>
<comment type="caution">
    <text evidence="2">The sequence shown here is derived from an EMBL/GenBank/DDBJ whole genome shotgun (WGS) entry which is preliminary data.</text>
</comment>
<keyword evidence="1" id="KW-0812">Transmembrane</keyword>
<evidence type="ECO:0000313" key="2">
    <source>
        <dbReference type="EMBL" id="EEV18458.1"/>
    </source>
</evidence>
<dbReference type="STRING" id="824.CGRAC_0251"/>
<organism evidence="2 3">
    <name type="scientific">Campylobacter gracilis RM3268</name>
    <dbReference type="NCBI Taxonomy" id="553220"/>
    <lineage>
        <taxon>Bacteria</taxon>
        <taxon>Pseudomonadati</taxon>
        <taxon>Campylobacterota</taxon>
        <taxon>Epsilonproteobacteria</taxon>
        <taxon>Campylobacterales</taxon>
        <taxon>Campylobacteraceae</taxon>
        <taxon>Campylobacter</taxon>
    </lineage>
</organism>
<dbReference type="EMBL" id="ACYG01000014">
    <property type="protein sequence ID" value="EEV18458.1"/>
    <property type="molecule type" value="Genomic_DNA"/>
</dbReference>